<comment type="caution">
    <text evidence="3">The sequence shown here is derived from an EMBL/GenBank/DDBJ whole genome shotgun (WGS) entry which is preliminary data.</text>
</comment>
<evidence type="ECO:0000313" key="4">
    <source>
        <dbReference type="Proteomes" id="UP001321749"/>
    </source>
</evidence>
<dbReference type="InterPro" id="IPR001509">
    <property type="entry name" value="Epimerase_deHydtase"/>
</dbReference>
<dbReference type="PANTHER" id="PTHR43725">
    <property type="entry name" value="UDP-GLUCOSE 4-EPIMERASE"/>
    <property type="match status" value="1"/>
</dbReference>
<feature type="region of interest" description="Disordered" evidence="1">
    <location>
        <begin position="1"/>
        <end position="50"/>
    </location>
</feature>
<reference evidence="3" key="1">
    <citation type="journal article" date="2023" name="Mol. Phylogenet. Evol.">
        <title>Genome-scale phylogeny and comparative genomics of the fungal order Sordariales.</title>
        <authorList>
            <person name="Hensen N."/>
            <person name="Bonometti L."/>
            <person name="Westerberg I."/>
            <person name="Brannstrom I.O."/>
            <person name="Guillou S."/>
            <person name="Cros-Aarteil S."/>
            <person name="Calhoun S."/>
            <person name="Haridas S."/>
            <person name="Kuo A."/>
            <person name="Mondo S."/>
            <person name="Pangilinan J."/>
            <person name="Riley R."/>
            <person name="LaButti K."/>
            <person name="Andreopoulos B."/>
            <person name="Lipzen A."/>
            <person name="Chen C."/>
            <person name="Yan M."/>
            <person name="Daum C."/>
            <person name="Ng V."/>
            <person name="Clum A."/>
            <person name="Steindorff A."/>
            <person name="Ohm R.A."/>
            <person name="Martin F."/>
            <person name="Silar P."/>
            <person name="Natvig D.O."/>
            <person name="Lalanne C."/>
            <person name="Gautier V."/>
            <person name="Ament-Velasquez S.L."/>
            <person name="Kruys A."/>
            <person name="Hutchinson M.I."/>
            <person name="Powell A.J."/>
            <person name="Barry K."/>
            <person name="Miller A.N."/>
            <person name="Grigoriev I.V."/>
            <person name="Debuchy R."/>
            <person name="Gladieux P."/>
            <person name="Hiltunen Thoren M."/>
            <person name="Johannesson H."/>
        </authorList>
    </citation>
    <scope>NUCLEOTIDE SEQUENCE</scope>
    <source>
        <strain evidence="3">PSN324</strain>
    </source>
</reference>
<dbReference type="GO" id="GO:0005829">
    <property type="term" value="C:cytosol"/>
    <property type="evidence" value="ECO:0007669"/>
    <property type="project" value="TreeGrafter"/>
</dbReference>
<name>A0AAV9HMH6_9PEZI</name>
<dbReference type="InterPro" id="IPR036291">
    <property type="entry name" value="NAD(P)-bd_dom_sf"/>
</dbReference>
<dbReference type="Gene3D" id="3.40.50.720">
    <property type="entry name" value="NAD(P)-binding Rossmann-like Domain"/>
    <property type="match status" value="1"/>
</dbReference>
<feature type="domain" description="NAD-dependent epimerase/dehydratase" evidence="2">
    <location>
        <begin position="59"/>
        <end position="369"/>
    </location>
</feature>
<reference evidence="3" key="2">
    <citation type="submission" date="2023-06" db="EMBL/GenBank/DDBJ databases">
        <authorList>
            <consortium name="Lawrence Berkeley National Laboratory"/>
            <person name="Mondo S.J."/>
            <person name="Hensen N."/>
            <person name="Bonometti L."/>
            <person name="Westerberg I."/>
            <person name="Brannstrom I.O."/>
            <person name="Guillou S."/>
            <person name="Cros-Aarteil S."/>
            <person name="Calhoun S."/>
            <person name="Haridas S."/>
            <person name="Kuo A."/>
            <person name="Pangilinan J."/>
            <person name="Riley R."/>
            <person name="Labutti K."/>
            <person name="Andreopoulos B."/>
            <person name="Lipzen A."/>
            <person name="Chen C."/>
            <person name="Yanf M."/>
            <person name="Daum C."/>
            <person name="Ng V."/>
            <person name="Clum A."/>
            <person name="Steindorff A."/>
            <person name="Ohm R."/>
            <person name="Martin F."/>
            <person name="Silar P."/>
            <person name="Natvig D."/>
            <person name="Lalanne C."/>
            <person name="Gautier V."/>
            <person name="Ament-Velasquez S.L."/>
            <person name="Kruys A."/>
            <person name="Hutchinson M.I."/>
            <person name="Powell A.J."/>
            <person name="Barry K."/>
            <person name="Miller A.N."/>
            <person name="Grigoriev I.V."/>
            <person name="Debuchy R."/>
            <person name="Gladieux P."/>
            <person name="Thoren M.H."/>
            <person name="Johannesson H."/>
        </authorList>
    </citation>
    <scope>NUCLEOTIDE SEQUENCE</scope>
    <source>
        <strain evidence="3">PSN324</strain>
    </source>
</reference>
<evidence type="ECO:0000259" key="2">
    <source>
        <dbReference type="Pfam" id="PF01370"/>
    </source>
</evidence>
<dbReference type="SUPFAM" id="SSF51735">
    <property type="entry name" value="NAD(P)-binding Rossmann-fold domains"/>
    <property type="match status" value="1"/>
</dbReference>
<dbReference type="GO" id="GO:0005996">
    <property type="term" value="P:monosaccharide metabolic process"/>
    <property type="evidence" value="ECO:0007669"/>
    <property type="project" value="TreeGrafter"/>
</dbReference>
<dbReference type="AlphaFoldDB" id="A0AAV9HMH6"/>
<evidence type="ECO:0000256" key="1">
    <source>
        <dbReference type="SAM" id="MobiDB-lite"/>
    </source>
</evidence>
<dbReference type="FunFam" id="3.40.50.720:FF:000418">
    <property type="entry name" value="UDP-glucose 4-epimerase 5"/>
    <property type="match status" value="1"/>
</dbReference>
<accession>A0AAV9HMH6</accession>
<dbReference type="Proteomes" id="UP001321749">
    <property type="component" value="Unassembled WGS sequence"/>
</dbReference>
<feature type="compositionally biased region" description="Low complexity" evidence="1">
    <location>
        <begin position="9"/>
        <end position="22"/>
    </location>
</feature>
<gene>
    <name evidence="3" type="ORF">QBC42DRAFT_180185</name>
</gene>
<dbReference type="PANTHER" id="PTHR43725:SF3">
    <property type="entry name" value="UDP-GLUCOSE 4-EPIMERASE (EUROFUNG)"/>
    <property type="match status" value="1"/>
</dbReference>
<keyword evidence="4" id="KW-1185">Reference proteome</keyword>
<proteinExistence type="predicted"/>
<organism evidence="3 4">
    <name type="scientific">Cladorrhinum samala</name>
    <dbReference type="NCBI Taxonomy" id="585594"/>
    <lineage>
        <taxon>Eukaryota</taxon>
        <taxon>Fungi</taxon>
        <taxon>Dikarya</taxon>
        <taxon>Ascomycota</taxon>
        <taxon>Pezizomycotina</taxon>
        <taxon>Sordariomycetes</taxon>
        <taxon>Sordariomycetidae</taxon>
        <taxon>Sordariales</taxon>
        <taxon>Podosporaceae</taxon>
        <taxon>Cladorrhinum</taxon>
    </lineage>
</organism>
<sequence length="461" mass="49908">MGTDAESYGASSPSASSGGSSPLTTPELSDDGLDIDHLPSPLDPARGTDAAPEGTPRFILVIGGLGYIGSHTVLELLREGHNVIIVDNLSNSYQTVLESIKTLAAKHCKAQGVPMPLVHFHRLDYRSQSMRFLIESYTDLVMTIDAAGQQRMTYCSRIAGVIHFAAYKSVADSISKPLQYYQNNVCGLVDLLRQLEKYNIHNFIFSSSATVYGAKANAGAPLREEDLVHHDEEYVDGAGNRVVLQPSAVGLSCPYARTKYFGEAILADLAASNPAWRIVALRYFNPVGCDPSGMLGENPRGEATNLYPVLTQVLTGMRENLNVFGSDWATRDGTAIRDYIHVLDVARGHIAALGWNTERGDGFRAFNLGSGTGTTVLEAVQSLESASNRTIALNWSGRRPGDVGTCVASTERANKELGWFPRESVAQCASDLWNFVEKTLRRAPTTKPTAAKPEKTNPIVS</sequence>
<dbReference type="GO" id="GO:0003978">
    <property type="term" value="F:UDP-glucose 4-epimerase activity"/>
    <property type="evidence" value="ECO:0007669"/>
    <property type="project" value="TreeGrafter"/>
</dbReference>
<dbReference type="Pfam" id="PF01370">
    <property type="entry name" value="Epimerase"/>
    <property type="match status" value="1"/>
</dbReference>
<evidence type="ECO:0000313" key="3">
    <source>
        <dbReference type="EMBL" id="KAK4460738.1"/>
    </source>
</evidence>
<protein>
    <recommendedName>
        <fullName evidence="2">NAD-dependent epimerase/dehydratase domain-containing protein</fullName>
    </recommendedName>
</protein>
<dbReference type="Gene3D" id="3.90.25.10">
    <property type="entry name" value="UDP-galactose 4-epimerase, domain 1"/>
    <property type="match status" value="1"/>
</dbReference>
<dbReference type="EMBL" id="MU865005">
    <property type="protein sequence ID" value="KAK4460738.1"/>
    <property type="molecule type" value="Genomic_DNA"/>
</dbReference>